<proteinExistence type="predicted"/>
<evidence type="ECO:0000313" key="3">
    <source>
        <dbReference type="Proteomes" id="UP000191500"/>
    </source>
</evidence>
<organism evidence="2 3">
    <name type="scientific">Penicillium coprophilum</name>
    <dbReference type="NCBI Taxonomy" id="36646"/>
    <lineage>
        <taxon>Eukaryota</taxon>
        <taxon>Fungi</taxon>
        <taxon>Dikarya</taxon>
        <taxon>Ascomycota</taxon>
        <taxon>Pezizomycotina</taxon>
        <taxon>Eurotiomycetes</taxon>
        <taxon>Eurotiomycetidae</taxon>
        <taxon>Eurotiales</taxon>
        <taxon>Aspergillaceae</taxon>
        <taxon>Penicillium</taxon>
    </lineage>
</organism>
<evidence type="ECO:0000313" key="2">
    <source>
        <dbReference type="EMBL" id="OQE44856.1"/>
    </source>
</evidence>
<dbReference type="EMBL" id="MDDG01000002">
    <property type="protein sequence ID" value="OQE44856.1"/>
    <property type="molecule type" value="Genomic_DNA"/>
</dbReference>
<accession>A0A1V6V2H6</accession>
<comment type="caution">
    <text evidence="2">The sequence shown here is derived from an EMBL/GenBank/DDBJ whole genome shotgun (WGS) entry which is preliminary data.</text>
</comment>
<feature type="region of interest" description="Disordered" evidence="1">
    <location>
        <begin position="65"/>
        <end position="131"/>
    </location>
</feature>
<protein>
    <submittedName>
        <fullName evidence="2">Uncharacterized protein</fullName>
    </submittedName>
</protein>
<feature type="compositionally biased region" description="Basic residues" evidence="1">
    <location>
        <begin position="100"/>
        <end position="110"/>
    </location>
</feature>
<dbReference type="AlphaFoldDB" id="A0A1V6V2H6"/>
<dbReference type="Proteomes" id="UP000191500">
    <property type="component" value="Unassembled WGS sequence"/>
</dbReference>
<sequence>MSSPIKFKGTLSEMKQADARLLIYASLCHEGKIDMQKLADHLGMKKSSVHTNYYRAKGRLQALIAEESSTTATTSNAEAEDTSKSDVTNTEDTEAGAPAKKARSGKRAAASKKDVPAKRRQAAPKATAQAE</sequence>
<reference evidence="3" key="1">
    <citation type="journal article" date="2017" name="Nat. Microbiol.">
        <title>Global analysis of biosynthetic gene clusters reveals vast potential of secondary metabolite production in Penicillium species.</title>
        <authorList>
            <person name="Nielsen J.C."/>
            <person name="Grijseels S."/>
            <person name="Prigent S."/>
            <person name="Ji B."/>
            <person name="Dainat J."/>
            <person name="Nielsen K.F."/>
            <person name="Frisvad J.C."/>
            <person name="Workman M."/>
            <person name="Nielsen J."/>
        </authorList>
    </citation>
    <scope>NUCLEOTIDE SEQUENCE [LARGE SCALE GENOMIC DNA]</scope>
    <source>
        <strain evidence="3">IBT 31321</strain>
    </source>
</reference>
<evidence type="ECO:0000256" key="1">
    <source>
        <dbReference type="SAM" id="MobiDB-lite"/>
    </source>
</evidence>
<gene>
    <name evidence="2" type="ORF">PENCOP_c002G07472</name>
</gene>
<feature type="compositionally biased region" description="Low complexity" evidence="1">
    <location>
        <begin position="65"/>
        <end position="77"/>
    </location>
</feature>
<name>A0A1V6V2H6_9EURO</name>
<keyword evidence="3" id="KW-1185">Reference proteome</keyword>